<protein>
    <submittedName>
        <fullName evidence="2">Uncharacterized protein</fullName>
    </submittedName>
</protein>
<accession>A0A4U6XBA6</accession>
<keyword evidence="3" id="KW-1185">Reference proteome</keyword>
<dbReference type="AlphaFoldDB" id="A0A4U6XBA6"/>
<proteinExistence type="predicted"/>
<organism evidence="2 3">
    <name type="scientific">Colletotrichum tanaceti</name>
    <dbReference type="NCBI Taxonomy" id="1306861"/>
    <lineage>
        <taxon>Eukaryota</taxon>
        <taxon>Fungi</taxon>
        <taxon>Dikarya</taxon>
        <taxon>Ascomycota</taxon>
        <taxon>Pezizomycotina</taxon>
        <taxon>Sordariomycetes</taxon>
        <taxon>Hypocreomycetidae</taxon>
        <taxon>Glomerellales</taxon>
        <taxon>Glomerellaceae</taxon>
        <taxon>Colletotrichum</taxon>
        <taxon>Colletotrichum destructivum species complex</taxon>
    </lineage>
</organism>
<evidence type="ECO:0000256" key="1">
    <source>
        <dbReference type="SAM" id="MobiDB-lite"/>
    </source>
</evidence>
<feature type="region of interest" description="Disordered" evidence="1">
    <location>
        <begin position="68"/>
        <end position="87"/>
    </location>
</feature>
<reference evidence="2 3" key="1">
    <citation type="journal article" date="2019" name="PLoS ONE">
        <title>Comparative genome analysis indicates high evolutionary potential of pathogenicity genes in Colletotrichum tanaceti.</title>
        <authorList>
            <person name="Lelwala R.V."/>
            <person name="Korhonen P.K."/>
            <person name="Young N.D."/>
            <person name="Scott J.B."/>
            <person name="Ades P.A."/>
            <person name="Gasser R.B."/>
            <person name="Taylor P.W.J."/>
        </authorList>
    </citation>
    <scope>NUCLEOTIDE SEQUENCE [LARGE SCALE GENOMIC DNA]</scope>
    <source>
        <strain evidence="2">BRIP57314</strain>
    </source>
</reference>
<comment type="caution">
    <text evidence="2">The sequence shown here is derived from an EMBL/GenBank/DDBJ whole genome shotgun (WGS) entry which is preliminary data.</text>
</comment>
<dbReference type="Proteomes" id="UP000310108">
    <property type="component" value="Unassembled WGS sequence"/>
</dbReference>
<sequence length="87" mass="9498">MPRVLFDPGHRLLAVGRQPGCQKWFGWRRPGSMAEVHSHAAGAVVSGSQSMPTIWPERNCRFMLDREGSPSPLGSTIVAPSRNASDL</sequence>
<dbReference type="EMBL" id="PJEX01000240">
    <property type="protein sequence ID" value="TKW52409.1"/>
    <property type="molecule type" value="Genomic_DNA"/>
</dbReference>
<evidence type="ECO:0000313" key="3">
    <source>
        <dbReference type="Proteomes" id="UP000310108"/>
    </source>
</evidence>
<name>A0A4U6XBA6_9PEZI</name>
<evidence type="ECO:0000313" key="2">
    <source>
        <dbReference type="EMBL" id="TKW52409.1"/>
    </source>
</evidence>
<gene>
    <name evidence="2" type="ORF">CTA1_1922</name>
</gene>